<evidence type="ECO:0000313" key="1">
    <source>
        <dbReference type="EMBL" id="UXY39285.1"/>
    </source>
</evidence>
<name>A0ABY6EY08_9ACTN</name>
<organism evidence="1 2">
    <name type="scientific">Streptomyces albidocamelliae</name>
    <dbReference type="NCBI Taxonomy" id="2981135"/>
    <lineage>
        <taxon>Bacteria</taxon>
        <taxon>Bacillati</taxon>
        <taxon>Actinomycetota</taxon>
        <taxon>Actinomycetes</taxon>
        <taxon>Kitasatosporales</taxon>
        <taxon>Streptomycetaceae</taxon>
        <taxon>Streptomyces</taxon>
    </lineage>
</organism>
<gene>
    <name evidence="1" type="ORF">N8I86_33995</name>
</gene>
<accession>A0ABY6EY08</accession>
<reference evidence="1" key="1">
    <citation type="submission" date="2022-10" db="EMBL/GenBank/DDBJ databases">
        <authorList>
            <person name="Mo P."/>
        </authorList>
    </citation>
    <scope>NUCLEOTIDE SEQUENCE</scope>
    <source>
        <strain evidence="1">HUAS 14-6</strain>
    </source>
</reference>
<dbReference type="EMBL" id="CP106795">
    <property type="protein sequence ID" value="UXY39285.1"/>
    <property type="molecule type" value="Genomic_DNA"/>
</dbReference>
<protein>
    <submittedName>
        <fullName evidence="1">Uncharacterized protein</fullName>
    </submittedName>
</protein>
<dbReference type="Proteomes" id="UP001060733">
    <property type="component" value="Chromosome"/>
</dbReference>
<proteinExistence type="predicted"/>
<sequence>MMEGIAEPGVAVVVQVAGCHVSALVAGAGHHVRPRWSATTVAFMMFCFFFPA</sequence>
<keyword evidence="2" id="KW-1185">Reference proteome</keyword>
<dbReference type="RefSeq" id="WP_185091685.1">
    <property type="nucleotide sequence ID" value="NZ_CP106795.1"/>
</dbReference>
<evidence type="ECO:0000313" key="2">
    <source>
        <dbReference type="Proteomes" id="UP001060733"/>
    </source>
</evidence>